<dbReference type="Proteomes" id="UP000068382">
    <property type="component" value="Unassembled WGS sequence"/>
</dbReference>
<dbReference type="RefSeq" id="WP_068240812.1">
    <property type="nucleotide sequence ID" value="NZ_LPUY01000025.1"/>
</dbReference>
<organism evidence="1 2">
    <name type="scientific">Tritonibacter horizontis</name>
    <dbReference type="NCBI Taxonomy" id="1768241"/>
    <lineage>
        <taxon>Bacteria</taxon>
        <taxon>Pseudomonadati</taxon>
        <taxon>Pseudomonadota</taxon>
        <taxon>Alphaproteobacteria</taxon>
        <taxon>Rhodobacterales</taxon>
        <taxon>Paracoccaceae</taxon>
        <taxon>Tritonibacter</taxon>
    </lineage>
</organism>
<evidence type="ECO:0000313" key="1">
    <source>
        <dbReference type="EMBL" id="KUP94187.1"/>
    </source>
</evidence>
<evidence type="ECO:0008006" key="3">
    <source>
        <dbReference type="Google" id="ProtNLM"/>
    </source>
</evidence>
<reference evidence="1 2" key="1">
    <citation type="submission" date="2015-12" db="EMBL/GenBank/DDBJ databases">
        <title>Genome sequence of the marine Rhodobacteraceae strain O3.65, Candidatus Tritonibacter horizontis.</title>
        <authorList>
            <person name="Poehlein A."/>
            <person name="Giebel H.A."/>
            <person name="Voget S."/>
            <person name="Brinkhoff T."/>
        </authorList>
    </citation>
    <scope>NUCLEOTIDE SEQUENCE [LARGE SCALE GENOMIC DNA]</scope>
    <source>
        <strain evidence="1 2">O3.65</strain>
    </source>
</reference>
<dbReference type="EMBL" id="LPUY01000025">
    <property type="protein sequence ID" value="KUP94187.1"/>
    <property type="molecule type" value="Genomic_DNA"/>
</dbReference>
<protein>
    <recommendedName>
        <fullName evidence="3">SnoaL-like domain protein</fullName>
    </recommendedName>
</protein>
<keyword evidence="2" id="KW-1185">Reference proteome</keyword>
<gene>
    <name evidence="1" type="ORF">TRIHO_09230</name>
</gene>
<dbReference type="OrthoDB" id="8815537at2"/>
<accession>A0A132C244</accession>
<dbReference type="PATRIC" id="fig|1768241.3.peg.959"/>
<comment type="caution">
    <text evidence="1">The sequence shown here is derived from an EMBL/GenBank/DDBJ whole genome shotgun (WGS) entry which is preliminary data.</text>
</comment>
<dbReference type="AlphaFoldDB" id="A0A132C244"/>
<sequence>MTPTAVKSEDTVIGQVIAKFTVGDPSLFEHMAEDIDFRIDHFRDDTNVSWQQATSRPALMALFGRLAEEVFPKGTKALDVSTSALGQGWYLTRFHQQFFYGVRQCDVTSLTYIISHEADGLLDYFRETVTTVDNI</sequence>
<name>A0A132C244_9RHOB</name>
<proteinExistence type="predicted"/>
<evidence type="ECO:0000313" key="2">
    <source>
        <dbReference type="Proteomes" id="UP000068382"/>
    </source>
</evidence>